<dbReference type="HOGENOM" id="CLU_077423_0_0_0"/>
<dbReference type="AlphaFoldDB" id="B0VG19"/>
<dbReference type="EMBL" id="CU466930">
    <property type="protein sequence ID" value="CAO81474.1"/>
    <property type="molecule type" value="Genomic_DNA"/>
</dbReference>
<proteinExistence type="predicted"/>
<evidence type="ECO:0000313" key="3">
    <source>
        <dbReference type="Proteomes" id="UP000002019"/>
    </source>
</evidence>
<dbReference type="PANTHER" id="PTHR34387">
    <property type="entry name" value="SLR1258 PROTEIN"/>
    <property type="match status" value="1"/>
</dbReference>
<gene>
    <name evidence="2" type="ordered locus">CLOAM1637</name>
</gene>
<reference evidence="2 3" key="1">
    <citation type="journal article" date="2008" name="J. Bacteriol.">
        <title>'Candidatus Cloacamonas acidaminovorans': genome sequence reconstruction provides a first glimpse of a new bacterial division.</title>
        <authorList>
            <person name="Pelletier E."/>
            <person name="Kreimeyer A."/>
            <person name="Bocs S."/>
            <person name="Rouy Z."/>
            <person name="Gyapay G."/>
            <person name="Chouari R."/>
            <person name="Riviere D."/>
            <person name="Ganesan A."/>
            <person name="Daegelen P."/>
            <person name="Sghir A."/>
            <person name="Cohen G.N."/>
            <person name="Medigue C."/>
            <person name="Weissenbach J."/>
            <person name="Le Paslier D."/>
        </authorList>
    </citation>
    <scope>NUCLEOTIDE SEQUENCE [LARGE SCALE GENOMIC DNA]</scope>
    <source>
        <strain evidence="3">Evry</strain>
    </source>
</reference>
<keyword evidence="1" id="KW-1133">Transmembrane helix</keyword>
<protein>
    <recommendedName>
        <fullName evidence="4">SIMPL domain-containing protein</fullName>
    </recommendedName>
</protein>
<dbReference type="STRING" id="459349.CLOAM1637"/>
<evidence type="ECO:0000313" key="2">
    <source>
        <dbReference type="EMBL" id="CAO81474.1"/>
    </source>
</evidence>
<feature type="transmembrane region" description="Helical" evidence="1">
    <location>
        <begin position="28"/>
        <end position="51"/>
    </location>
</feature>
<keyword evidence="1" id="KW-0812">Transmembrane</keyword>
<dbReference type="InterPro" id="IPR007497">
    <property type="entry name" value="SIMPL/DUF541"/>
</dbReference>
<keyword evidence="1" id="KW-0472">Membrane</keyword>
<dbReference type="Pfam" id="PF04402">
    <property type="entry name" value="SIMPL"/>
    <property type="match status" value="1"/>
</dbReference>
<evidence type="ECO:0008006" key="4">
    <source>
        <dbReference type="Google" id="ProtNLM"/>
    </source>
</evidence>
<dbReference type="Gene3D" id="3.30.110.170">
    <property type="entry name" value="Protein of unknown function (DUF541), domain 1"/>
    <property type="match status" value="1"/>
</dbReference>
<dbReference type="eggNOG" id="COG2859">
    <property type="taxonomic scope" value="Bacteria"/>
</dbReference>
<evidence type="ECO:0000256" key="1">
    <source>
        <dbReference type="SAM" id="Phobius"/>
    </source>
</evidence>
<dbReference type="InterPro" id="IPR052022">
    <property type="entry name" value="26kDa_periplasmic_antigen"/>
</dbReference>
<accession>B0VG19</accession>
<dbReference type="PANTHER" id="PTHR34387:SF2">
    <property type="entry name" value="SLR1258 PROTEIN"/>
    <property type="match status" value="1"/>
</dbReference>
<dbReference type="GO" id="GO:0006974">
    <property type="term" value="P:DNA damage response"/>
    <property type="evidence" value="ECO:0007669"/>
    <property type="project" value="TreeGrafter"/>
</dbReference>
<sequence>MITALLVIICIAIAAGIIWLIFTKDKVVARTWGIVGLSFIIGLTVFGYFFMQSRQTPTSLRVVGYASKLFESDLVKWNLTMQRNVSHDGLKDGYNKMSNDVNAFKNYLEEQGIPEKDISIQPINSYQTNDNYGNPTGYALNQNIFVVSSDIPKIETLALKPDFFAERGILLLNSNLAYLYTKLPDLKKQLLSEATKDAVARAQEIAGSGNTKLGKLREARAGVFQITEPYSTEVSDYGIYNTSTRSKSISVTLTAIFKLK</sequence>
<dbReference type="RefSeq" id="WP_015425332.1">
    <property type="nucleotide sequence ID" value="NC_020449.1"/>
</dbReference>
<dbReference type="Proteomes" id="UP000002019">
    <property type="component" value="Chromosome"/>
</dbReference>
<organism evidence="2 3">
    <name type="scientific">Cloacimonas acidaminovorans (strain Evry)</name>
    <dbReference type="NCBI Taxonomy" id="459349"/>
    <lineage>
        <taxon>Bacteria</taxon>
        <taxon>Pseudomonadati</taxon>
        <taxon>Candidatus Cloacimonadota</taxon>
        <taxon>Candidatus Cloacimonadia</taxon>
        <taxon>Candidatus Cloacimonadales</taxon>
        <taxon>Candidatus Cloacimonadaceae</taxon>
        <taxon>Candidatus Cloacimonas</taxon>
    </lineage>
</organism>
<dbReference type="KEGG" id="caci:CLOAM1637"/>
<name>B0VG19_CLOAI</name>
<dbReference type="OrthoDB" id="9785289at2"/>
<dbReference type="Gene3D" id="3.30.70.2970">
    <property type="entry name" value="Protein of unknown function (DUF541), domain 2"/>
    <property type="match status" value="1"/>
</dbReference>
<keyword evidence="3" id="KW-1185">Reference proteome</keyword>
<feature type="transmembrane region" description="Helical" evidence="1">
    <location>
        <begin position="5"/>
        <end position="22"/>
    </location>
</feature>